<keyword evidence="2" id="KW-1185">Reference proteome</keyword>
<reference evidence="1" key="1">
    <citation type="submission" date="2022-06" db="EMBL/GenBank/DDBJ databases">
        <title>Genome public.</title>
        <authorList>
            <person name="Sun Q."/>
        </authorList>
    </citation>
    <scope>NUCLEOTIDE SEQUENCE</scope>
    <source>
        <strain evidence="1">CWNU-1</strain>
    </source>
</reference>
<gene>
    <name evidence="1" type="ORF">NBG84_04195</name>
</gene>
<accession>A0ABT0UFW8</accession>
<comment type="caution">
    <text evidence="1">The sequence shown here is derived from an EMBL/GenBank/DDBJ whole genome shotgun (WGS) entry which is preliminary data.</text>
</comment>
<organism evidence="1 2">
    <name type="scientific">Streptomyces albipurpureus</name>
    <dbReference type="NCBI Taxonomy" id="2897419"/>
    <lineage>
        <taxon>Bacteria</taxon>
        <taxon>Bacillati</taxon>
        <taxon>Actinomycetota</taxon>
        <taxon>Actinomycetes</taxon>
        <taxon>Kitasatosporales</taxon>
        <taxon>Streptomycetaceae</taxon>
        <taxon>Streptomyces</taxon>
    </lineage>
</organism>
<proteinExistence type="predicted"/>
<dbReference type="Proteomes" id="UP001431429">
    <property type="component" value="Unassembled WGS sequence"/>
</dbReference>
<protein>
    <submittedName>
        <fullName evidence="1">Uncharacterized protein</fullName>
    </submittedName>
</protein>
<name>A0ABT0UFW8_9ACTN</name>
<evidence type="ECO:0000313" key="1">
    <source>
        <dbReference type="EMBL" id="MCM2387517.1"/>
    </source>
</evidence>
<sequence length="345" mass="38263">MEITQGTLAEAWQRTAAGHALLHGVGLPPVAFSDEALDECVERAEEAEDEGLCLLLDENGTVRGHYGAYREAFVTSDLEQVLYLIAEAAVRRRGGSVAEVADAMERIDPAWGRRFRSGGLDDTGTVEACGRDPLEGLAWIAGSWREQHPYTTLAFFRAAPGRTVDAERLALLYGADPAQVAAGTRLKDLKAVDSGRAHGDRQWESCCFGRAGGWTFLLYHDAPRRAFANKEAYTALGIEESVRLSATSAKAIYTFDYLRDGRRVDDDQGVLELIWYERGLAPYLRGGELDFLNRAVRRAELDHPEVTDTFELYFHALEKSLGLRLPRRDFTEGEVRAAYWAAKSS</sequence>
<evidence type="ECO:0000313" key="2">
    <source>
        <dbReference type="Proteomes" id="UP001431429"/>
    </source>
</evidence>
<dbReference type="EMBL" id="JAMQAW010000003">
    <property type="protein sequence ID" value="MCM2387517.1"/>
    <property type="molecule type" value="Genomic_DNA"/>
</dbReference>